<dbReference type="Pfam" id="PF01918">
    <property type="entry name" value="Alba"/>
    <property type="match status" value="1"/>
</dbReference>
<dbReference type="InterPro" id="IPR002775">
    <property type="entry name" value="DNA/RNA-bd_Alba-like"/>
</dbReference>
<evidence type="ECO:0000259" key="1">
    <source>
        <dbReference type="Pfam" id="PF01918"/>
    </source>
</evidence>
<keyword evidence="2" id="KW-0238">DNA-binding</keyword>
<dbReference type="EMBL" id="KF900666">
    <property type="protein sequence ID" value="AIF02983.1"/>
    <property type="molecule type" value="Genomic_DNA"/>
</dbReference>
<feature type="domain" description="DNA/RNA-binding protein Alba-like" evidence="1">
    <location>
        <begin position="6"/>
        <end position="56"/>
    </location>
</feature>
<reference evidence="2" key="1">
    <citation type="journal article" date="2014" name="Genome Biol. Evol.">
        <title>Pangenome evidence for extensive interdomain horizontal transfer affecting lineage core and shell genes in uncultured planktonic thaumarchaeota and euryarchaeota.</title>
        <authorList>
            <person name="Deschamps P."/>
            <person name="Zivanovic Y."/>
            <person name="Moreira D."/>
            <person name="Rodriguez-Valera F."/>
            <person name="Lopez-Garcia P."/>
        </authorList>
    </citation>
    <scope>NUCLEOTIDE SEQUENCE</scope>
</reference>
<proteinExistence type="predicted"/>
<evidence type="ECO:0000313" key="2">
    <source>
        <dbReference type="EMBL" id="AIF02983.1"/>
    </source>
</evidence>
<sequence length="105" mass="11607">MSDIRTIYVGKKPVHVYVAAVLHAMQAGDREVELVARGNAIRIAIDTAEICRRRNGHIAGLLPAEMNNKGVEIGTEKVEMEDTTRIMSFIKIQLEGVGDFPSDEE</sequence>
<dbReference type="SUPFAM" id="SSF82704">
    <property type="entry name" value="AlbA-like"/>
    <property type="match status" value="1"/>
</dbReference>
<dbReference type="GO" id="GO:0003677">
    <property type="term" value="F:DNA binding"/>
    <property type="evidence" value="ECO:0007669"/>
    <property type="project" value="UniProtKB-KW"/>
</dbReference>
<organism evidence="2">
    <name type="scientific">uncultured marine group II/III euryarchaeote KM3_15_H06</name>
    <dbReference type="NCBI Taxonomy" id="1457911"/>
    <lineage>
        <taxon>Archaea</taxon>
        <taxon>Methanobacteriati</taxon>
        <taxon>Methanobacteriota</taxon>
        <taxon>environmental samples</taxon>
    </lineage>
</organism>
<dbReference type="Gene3D" id="3.30.110.20">
    <property type="entry name" value="Alba-like domain"/>
    <property type="match status" value="1"/>
</dbReference>
<dbReference type="AlphaFoldDB" id="A0A075GMM3"/>
<dbReference type="InterPro" id="IPR036882">
    <property type="entry name" value="Alba-like_dom_sf"/>
</dbReference>
<name>A0A075GMM3_9EURY</name>
<accession>A0A075GMM3</accession>
<protein>
    <submittedName>
        <fullName evidence="2">Archaeal DNA-binding protein</fullName>
    </submittedName>
</protein>